<proteinExistence type="predicted"/>
<name>A0ABX7VNB4_9BACI</name>
<dbReference type="Pfam" id="PF00753">
    <property type="entry name" value="Lactamase_B"/>
    <property type="match status" value="1"/>
</dbReference>
<dbReference type="PANTHER" id="PTHR30619:SF7">
    <property type="entry name" value="BETA-LACTAMASE DOMAIN PROTEIN"/>
    <property type="match status" value="1"/>
</dbReference>
<evidence type="ECO:0000313" key="3">
    <source>
        <dbReference type="Proteomes" id="UP000665043"/>
    </source>
</evidence>
<protein>
    <submittedName>
        <fullName evidence="2">MBL fold metallo-hydrolase</fullName>
    </submittedName>
</protein>
<dbReference type="RefSeq" id="WP_209367052.1">
    <property type="nucleotide sequence ID" value="NZ_CP046956.1"/>
</dbReference>
<dbReference type="CDD" id="cd07731">
    <property type="entry name" value="ComA-like_MBL-fold"/>
    <property type="match status" value="1"/>
</dbReference>
<keyword evidence="3" id="KW-1185">Reference proteome</keyword>
<dbReference type="PANTHER" id="PTHR30619">
    <property type="entry name" value="DNA INTERNALIZATION/COMPETENCE PROTEIN COMEC/REC2"/>
    <property type="match status" value="1"/>
</dbReference>
<dbReference type="Gene3D" id="3.60.15.10">
    <property type="entry name" value="Ribonuclease Z/Hydroxyacylglutathione hydrolase-like"/>
    <property type="match status" value="1"/>
</dbReference>
<accession>A0ABX7VNB4</accession>
<dbReference type="Proteomes" id="UP000665043">
    <property type="component" value="Chromosome"/>
</dbReference>
<dbReference type="InterPro" id="IPR001279">
    <property type="entry name" value="Metallo-B-lactamas"/>
</dbReference>
<organism evidence="2 3">
    <name type="scientific">Sediminibacillus dalangtanensis</name>
    <dbReference type="NCBI Taxonomy" id="2729421"/>
    <lineage>
        <taxon>Bacteria</taxon>
        <taxon>Bacillati</taxon>
        <taxon>Bacillota</taxon>
        <taxon>Bacilli</taxon>
        <taxon>Bacillales</taxon>
        <taxon>Bacillaceae</taxon>
        <taxon>Sediminibacillus</taxon>
    </lineage>
</organism>
<feature type="domain" description="Metallo-beta-lactamase" evidence="1">
    <location>
        <begin position="40"/>
        <end position="231"/>
    </location>
</feature>
<dbReference type="InterPro" id="IPR036866">
    <property type="entry name" value="RibonucZ/Hydroxyglut_hydro"/>
</dbReference>
<dbReference type="SUPFAM" id="SSF56281">
    <property type="entry name" value="Metallo-hydrolase/oxidoreductase"/>
    <property type="match status" value="1"/>
</dbReference>
<dbReference type="InterPro" id="IPR052159">
    <property type="entry name" value="Competence_DNA_uptake"/>
</dbReference>
<dbReference type="InterPro" id="IPR035681">
    <property type="entry name" value="ComA-like_MBL"/>
</dbReference>
<gene>
    <name evidence="2" type="ORF">ERJ70_02835</name>
</gene>
<dbReference type="SMART" id="SM00849">
    <property type="entry name" value="Lactamase_B"/>
    <property type="match status" value="1"/>
</dbReference>
<dbReference type="EMBL" id="CP046956">
    <property type="protein sequence ID" value="QTM98344.1"/>
    <property type="molecule type" value="Genomic_DNA"/>
</dbReference>
<evidence type="ECO:0000259" key="1">
    <source>
        <dbReference type="SMART" id="SM00849"/>
    </source>
</evidence>
<reference evidence="2 3" key="1">
    <citation type="submission" date="2019-12" db="EMBL/GenBank/DDBJ databases">
        <title>The whole genome sequencing of a strain isolated from a Mars analog, Dalangtan Playa.</title>
        <authorList>
            <person name="Huang T."/>
        </authorList>
    </citation>
    <scope>NUCLEOTIDE SEQUENCE [LARGE SCALE GENOMIC DNA]</scope>
    <source>
        <strain evidence="2 3">DP4-553-S</strain>
    </source>
</reference>
<evidence type="ECO:0000313" key="2">
    <source>
        <dbReference type="EMBL" id="QTM98344.1"/>
    </source>
</evidence>
<sequence>MARLIAAFVMVCLIAIILPITAAGRHAENELQVHFIDVGQGDSILIEAPNGRKMLVDGGPPSAAEKVTEYLKERGINKLDLVVATHPDIDHIGGLVEVLDEFDVKHLIDSGKLYTTSTYFHYLQQIKKKKIPVTVAVGEENIVIDPQLTIRVLNTQNAFKTNNQSSIALSLRYGRVDFLLMADVETIQEQNILDVKQLQAEILKVAHHGSGTSTSFDFIREVRPETAILSYSKNNEFGHPVDRVVDYLQLAGATIYSTAKVGDIVIRTDGNTYDVDVSGTDRVLNY</sequence>